<dbReference type="PROSITE" id="PS51257">
    <property type="entry name" value="PROKAR_LIPOPROTEIN"/>
    <property type="match status" value="1"/>
</dbReference>
<dbReference type="AlphaFoldDB" id="A0A2S4N8R5"/>
<gene>
    <name evidence="1" type="ORF">Q361_106150</name>
</gene>
<comment type="caution">
    <text evidence="1">The sequence shown here is derived from an EMBL/GenBank/DDBJ whole genome shotgun (WGS) entry which is preliminary data.</text>
</comment>
<sequence length="97" mass="11063">MKKIVFLVSMVLLASCASKNKQIADQPIRGVKYSGEALASGKQIMENDCAKCHKAYSPKDFKQEEWKPIINRMAKKANLTDEQKYQVLDYITYTLSE</sequence>
<dbReference type="InterPro" id="IPR036909">
    <property type="entry name" value="Cyt_c-like_dom_sf"/>
</dbReference>
<dbReference type="GO" id="GO:0020037">
    <property type="term" value="F:heme binding"/>
    <property type="evidence" value="ECO:0007669"/>
    <property type="project" value="InterPro"/>
</dbReference>
<name>A0A2S4N8R5_9FLAO</name>
<evidence type="ECO:0000313" key="2">
    <source>
        <dbReference type="Proteomes" id="UP000237056"/>
    </source>
</evidence>
<organism evidence="1 2">
    <name type="scientific">Flavobacterium croceum DSM 17960</name>
    <dbReference type="NCBI Taxonomy" id="1121886"/>
    <lineage>
        <taxon>Bacteria</taxon>
        <taxon>Pseudomonadati</taxon>
        <taxon>Bacteroidota</taxon>
        <taxon>Flavobacteriia</taxon>
        <taxon>Flavobacteriales</taxon>
        <taxon>Flavobacteriaceae</taxon>
        <taxon>Flavobacterium</taxon>
    </lineage>
</organism>
<proteinExistence type="predicted"/>
<dbReference type="OrthoDB" id="679921at2"/>
<dbReference type="RefSeq" id="WP_103725855.1">
    <property type="nucleotide sequence ID" value="NZ_PQNY01000006.1"/>
</dbReference>
<dbReference type="Proteomes" id="UP000237056">
    <property type="component" value="Unassembled WGS sequence"/>
</dbReference>
<keyword evidence="2" id="KW-1185">Reference proteome</keyword>
<dbReference type="SUPFAM" id="SSF46626">
    <property type="entry name" value="Cytochrome c"/>
    <property type="match status" value="1"/>
</dbReference>
<dbReference type="EMBL" id="PQNY01000006">
    <property type="protein sequence ID" value="POS02087.1"/>
    <property type="molecule type" value="Genomic_DNA"/>
</dbReference>
<dbReference type="Gene3D" id="1.10.760.10">
    <property type="entry name" value="Cytochrome c-like domain"/>
    <property type="match status" value="1"/>
</dbReference>
<evidence type="ECO:0000313" key="1">
    <source>
        <dbReference type="EMBL" id="POS02087.1"/>
    </source>
</evidence>
<dbReference type="GO" id="GO:0009055">
    <property type="term" value="F:electron transfer activity"/>
    <property type="evidence" value="ECO:0007669"/>
    <property type="project" value="InterPro"/>
</dbReference>
<protein>
    <submittedName>
        <fullName evidence="1">Diheme cytochrome c</fullName>
    </submittedName>
</protein>
<accession>A0A2S4N8R5</accession>
<dbReference type="InterPro" id="IPR018588">
    <property type="entry name" value="Dihaem_cytochrome-c"/>
</dbReference>
<dbReference type="Pfam" id="PF09626">
    <property type="entry name" value="DHC"/>
    <property type="match status" value="1"/>
</dbReference>
<reference evidence="1 2" key="1">
    <citation type="submission" date="2018-01" db="EMBL/GenBank/DDBJ databases">
        <title>Genomic Encyclopedia of Type Strains, Phase I: the one thousand microbial genomes (KMG-I) project.</title>
        <authorList>
            <person name="Goeker M."/>
        </authorList>
    </citation>
    <scope>NUCLEOTIDE SEQUENCE [LARGE SCALE GENOMIC DNA]</scope>
    <source>
        <strain evidence="1 2">DSM 17960</strain>
    </source>
</reference>